<proteinExistence type="predicted"/>
<comment type="caution">
    <text evidence="2">The sequence shown here is derived from an EMBL/GenBank/DDBJ whole genome shotgun (WGS) entry which is preliminary data.</text>
</comment>
<accession>A0A9D2N2H2</accession>
<dbReference type="SUPFAM" id="SSF53850">
    <property type="entry name" value="Periplasmic binding protein-like II"/>
    <property type="match status" value="1"/>
</dbReference>
<evidence type="ECO:0000259" key="1">
    <source>
        <dbReference type="Pfam" id="PF03466"/>
    </source>
</evidence>
<dbReference type="Pfam" id="PF03466">
    <property type="entry name" value="LysR_substrate"/>
    <property type="match status" value="1"/>
</dbReference>
<dbReference type="InterPro" id="IPR005119">
    <property type="entry name" value="LysR_subst-bd"/>
</dbReference>
<organism evidence="2 3">
    <name type="scientific">Candidatus Enterocloster excrementipullorum</name>
    <dbReference type="NCBI Taxonomy" id="2838559"/>
    <lineage>
        <taxon>Bacteria</taxon>
        <taxon>Bacillati</taxon>
        <taxon>Bacillota</taxon>
        <taxon>Clostridia</taxon>
        <taxon>Lachnospirales</taxon>
        <taxon>Lachnospiraceae</taxon>
        <taxon>Enterocloster</taxon>
    </lineage>
</organism>
<evidence type="ECO:0000313" key="2">
    <source>
        <dbReference type="EMBL" id="HJC06916.1"/>
    </source>
</evidence>
<feature type="domain" description="LysR substrate-binding" evidence="1">
    <location>
        <begin position="2"/>
        <end position="114"/>
    </location>
</feature>
<dbReference type="Gene3D" id="3.40.190.10">
    <property type="entry name" value="Periplasmic binding protein-like II"/>
    <property type="match status" value="1"/>
</dbReference>
<protein>
    <submittedName>
        <fullName evidence="2">Substrate-binding domain-containing protein</fullName>
    </submittedName>
</protein>
<reference evidence="2" key="2">
    <citation type="submission" date="2021-04" db="EMBL/GenBank/DDBJ databases">
        <authorList>
            <person name="Gilroy R."/>
        </authorList>
    </citation>
    <scope>NUCLEOTIDE SEQUENCE</scope>
    <source>
        <strain evidence="2">CHK180-15479</strain>
    </source>
</reference>
<dbReference type="Proteomes" id="UP000823910">
    <property type="component" value="Unassembled WGS sequence"/>
</dbReference>
<dbReference type="EMBL" id="DWWT01000065">
    <property type="protein sequence ID" value="HJC06916.1"/>
    <property type="molecule type" value="Genomic_DNA"/>
</dbReference>
<dbReference type="AlphaFoldDB" id="A0A9D2N2H2"/>
<reference evidence="2" key="1">
    <citation type="journal article" date="2021" name="PeerJ">
        <title>Extensive microbial diversity within the chicken gut microbiome revealed by metagenomics and culture.</title>
        <authorList>
            <person name="Gilroy R."/>
            <person name="Ravi A."/>
            <person name="Getino M."/>
            <person name="Pursley I."/>
            <person name="Horton D.L."/>
            <person name="Alikhan N.F."/>
            <person name="Baker D."/>
            <person name="Gharbi K."/>
            <person name="Hall N."/>
            <person name="Watson M."/>
            <person name="Adriaenssens E.M."/>
            <person name="Foster-Nyarko E."/>
            <person name="Jarju S."/>
            <person name="Secka A."/>
            <person name="Antonio M."/>
            <person name="Oren A."/>
            <person name="Chaudhuri R.R."/>
            <person name="La Ragione R."/>
            <person name="Hildebrand F."/>
            <person name="Pallen M.J."/>
        </authorList>
    </citation>
    <scope>NUCLEOTIDE SEQUENCE</scope>
    <source>
        <strain evidence="2">CHK180-15479</strain>
    </source>
</reference>
<sequence length="118" mass="12717">MASEKAVCLDRLKEERLVLFAPILSSHPSISQLQGQLMGGRPPSEFYFCESAEAITVLIAAGYGISVLPDFLVPDIPLIARIPVADAAPVSFGVYYKSLQGNPALKTFMACAKECFAH</sequence>
<gene>
    <name evidence="2" type="ORF">H9704_12320</name>
</gene>
<evidence type="ECO:0000313" key="3">
    <source>
        <dbReference type="Proteomes" id="UP000823910"/>
    </source>
</evidence>
<name>A0A9D2N2H2_9FIRM</name>